<organism evidence="3 4">
    <name type="scientific">Amborella trichopoda</name>
    <dbReference type="NCBI Taxonomy" id="13333"/>
    <lineage>
        <taxon>Eukaryota</taxon>
        <taxon>Viridiplantae</taxon>
        <taxon>Streptophyta</taxon>
        <taxon>Embryophyta</taxon>
        <taxon>Tracheophyta</taxon>
        <taxon>Spermatophyta</taxon>
        <taxon>Magnoliopsida</taxon>
        <taxon>Amborellales</taxon>
        <taxon>Amborellaceae</taxon>
        <taxon>Amborella</taxon>
    </lineage>
</organism>
<evidence type="ECO:0000313" key="4">
    <source>
        <dbReference type="Proteomes" id="UP000017836"/>
    </source>
</evidence>
<dbReference type="PANTHER" id="PTHR31672:SF13">
    <property type="entry name" value="F-BOX PROTEIN CPR30-LIKE"/>
    <property type="match status" value="1"/>
</dbReference>
<feature type="domain" description="F-box" evidence="2">
    <location>
        <begin position="65"/>
        <end position="96"/>
    </location>
</feature>
<dbReference type="SUPFAM" id="SSF81383">
    <property type="entry name" value="F-box domain"/>
    <property type="match status" value="1"/>
</dbReference>
<dbReference type="InterPro" id="IPR050796">
    <property type="entry name" value="SCF_F-box_component"/>
</dbReference>
<dbReference type="PANTHER" id="PTHR31672">
    <property type="entry name" value="BNACNNG10540D PROTEIN"/>
    <property type="match status" value="1"/>
</dbReference>
<proteinExistence type="predicted"/>
<evidence type="ECO:0000256" key="1">
    <source>
        <dbReference type="SAM" id="MobiDB-lite"/>
    </source>
</evidence>
<protein>
    <recommendedName>
        <fullName evidence="2">F-box domain-containing protein</fullName>
    </recommendedName>
</protein>
<dbReference type="Gene3D" id="1.20.1280.50">
    <property type="match status" value="1"/>
</dbReference>
<feature type="region of interest" description="Disordered" evidence="1">
    <location>
        <begin position="1"/>
        <end position="52"/>
    </location>
</feature>
<dbReference type="InterPro" id="IPR036047">
    <property type="entry name" value="F-box-like_dom_sf"/>
</dbReference>
<accession>W1P2F4</accession>
<dbReference type="EMBL" id="KI394661">
    <property type="protein sequence ID" value="ERN02098.1"/>
    <property type="molecule type" value="Genomic_DNA"/>
</dbReference>
<gene>
    <name evidence="3" type="ORF">AMTR_s00045p00159230</name>
</gene>
<dbReference type="GO" id="GO:0031146">
    <property type="term" value="P:SCF-dependent proteasomal ubiquitin-dependent protein catabolic process"/>
    <property type="evidence" value="ECO:0000318"/>
    <property type="project" value="GO_Central"/>
</dbReference>
<dbReference type="GO" id="GO:0004842">
    <property type="term" value="F:ubiquitin-protein transferase activity"/>
    <property type="evidence" value="ECO:0000318"/>
    <property type="project" value="GO_Central"/>
</dbReference>
<dbReference type="AlphaFoldDB" id="W1P2F4"/>
<evidence type="ECO:0000313" key="3">
    <source>
        <dbReference type="EMBL" id="ERN02098.1"/>
    </source>
</evidence>
<reference evidence="4" key="1">
    <citation type="journal article" date="2013" name="Science">
        <title>The Amborella genome and the evolution of flowering plants.</title>
        <authorList>
            <consortium name="Amborella Genome Project"/>
        </authorList>
    </citation>
    <scope>NUCLEOTIDE SEQUENCE [LARGE SCALE GENOMIC DNA]</scope>
</reference>
<dbReference type="HOGENOM" id="CLU_055525_0_0_1"/>
<dbReference type="Proteomes" id="UP000017836">
    <property type="component" value="Unassembled WGS sequence"/>
</dbReference>
<dbReference type="InterPro" id="IPR001810">
    <property type="entry name" value="F-box_dom"/>
</dbReference>
<evidence type="ECO:0000259" key="2">
    <source>
        <dbReference type="Pfam" id="PF00646"/>
    </source>
</evidence>
<sequence length="406" mass="46627">MVTRKRKNSYDDDRGTNGSTRTRTRGKAKFVQEDLEITNPNTSEEGKREEGHKVSIDDDSFIQADVMVRILSFVPMKSIGMFRCVCNSWKELLSSPFFARIHALAYPLPPFPSTLITMSDRFYSLNSSDLKSNCRVPLIELPSQSLVAQEVYSLVKVCLRSSVSSHGLVCFTTSNAGSNTLFLYNPTTQRTHYPPKPLWPYKVEGPLTNSKQPLSILYDTFLCVSGACYGMFIDVHDRCSVEIFLFEEDVWGSVALPLEVEENLKLPFETKEQVRRQHSCKLVGWGERVCLVHAFGKGKLGIWSLSDEKRWEKVILKEDLGSFKFRPTDCSYGNCHKAQMNVILHQHTLLVCKRKRTYADIYMHRDFMKKSGREKFKWPYGNRGDPFINIIPYNPSLYSFKYLGCH</sequence>
<keyword evidence="4" id="KW-1185">Reference proteome</keyword>
<dbReference type="Gramene" id="ERN02098">
    <property type="protein sequence ID" value="ERN02098"/>
    <property type="gene ID" value="AMTR_s00045p00159230"/>
</dbReference>
<dbReference type="Pfam" id="PF00646">
    <property type="entry name" value="F-box"/>
    <property type="match status" value="1"/>
</dbReference>
<name>W1P2F4_AMBTC</name>